<dbReference type="Pfam" id="PF20150">
    <property type="entry name" value="2EXR"/>
    <property type="match status" value="1"/>
</dbReference>
<dbReference type="EMBL" id="JAGPXF010000002">
    <property type="protein sequence ID" value="KAH7257162.1"/>
    <property type="molecule type" value="Genomic_DNA"/>
</dbReference>
<evidence type="ECO:0000313" key="4">
    <source>
        <dbReference type="Proteomes" id="UP000813427"/>
    </source>
</evidence>
<protein>
    <recommendedName>
        <fullName evidence="2">2EXR domain-containing protein</fullName>
    </recommendedName>
</protein>
<dbReference type="PANTHER" id="PTHR35910">
    <property type="entry name" value="2EXR DOMAIN-CONTAINING PROTEIN"/>
    <property type="match status" value="1"/>
</dbReference>
<reference evidence="3" key="1">
    <citation type="journal article" date="2021" name="Nat. Commun.">
        <title>Genetic determinants of endophytism in the Arabidopsis root mycobiome.</title>
        <authorList>
            <person name="Mesny F."/>
            <person name="Miyauchi S."/>
            <person name="Thiergart T."/>
            <person name="Pickel B."/>
            <person name="Atanasova L."/>
            <person name="Karlsson M."/>
            <person name="Huettel B."/>
            <person name="Barry K.W."/>
            <person name="Haridas S."/>
            <person name="Chen C."/>
            <person name="Bauer D."/>
            <person name="Andreopoulos W."/>
            <person name="Pangilinan J."/>
            <person name="LaButti K."/>
            <person name="Riley R."/>
            <person name="Lipzen A."/>
            <person name="Clum A."/>
            <person name="Drula E."/>
            <person name="Henrissat B."/>
            <person name="Kohler A."/>
            <person name="Grigoriev I.V."/>
            <person name="Martin F.M."/>
            <person name="Hacquard S."/>
        </authorList>
    </citation>
    <scope>NUCLEOTIDE SEQUENCE</scope>
    <source>
        <strain evidence="3">MPI-SDFR-AT-0068</strain>
    </source>
</reference>
<evidence type="ECO:0000313" key="3">
    <source>
        <dbReference type="EMBL" id="KAH7257162.1"/>
    </source>
</evidence>
<dbReference type="AlphaFoldDB" id="A0A8K0S5K1"/>
<evidence type="ECO:0000259" key="2">
    <source>
        <dbReference type="Pfam" id="PF20150"/>
    </source>
</evidence>
<gene>
    <name evidence="3" type="ORF">BKA59DRAFT_508060</name>
</gene>
<keyword evidence="4" id="KW-1185">Reference proteome</keyword>
<dbReference type="InterPro" id="IPR045518">
    <property type="entry name" value="2EXR"/>
</dbReference>
<dbReference type="PANTHER" id="PTHR35910:SF6">
    <property type="entry name" value="2EXR DOMAIN-CONTAINING PROTEIN"/>
    <property type="match status" value="1"/>
</dbReference>
<sequence>MIDAIRSCLPRVHLSLDFTLKLSGGPQLLHFRAEVGPPNAQTQAIVEPSSPTFPQFMKLPPEIRIMIWKLSFGPGRIFRTKATSDVPGVIPMAVNHKPPAATQACKEARLLSLQVGKFLFGSYGSKIKSLWFNPSRDLLYWNDRSFPSWQFEYDDHDMSCIEVVAIDHDQAFSSLETARDISTIFPGCRVLQIVLPHKALADDGDVGFFAVNEDGDDLTLQVTYKDKLCRMSWKSLENTFHIAYENLLEEKAKEDEEDEASRFTEEHEIPSFYPVQVTPGSRVQTQEHDVYLSA</sequence>
<dbReference type="OrthoDB" id="3561261at2759"/>
<name>A0A8K0S5K1_9HYPO</name>
<comment type="caution">
    <text evidence="3">The sequence shown here is derived from an EMBL/GenBank/DDBJ whole genome shotgun (WGS) entry which is preliminary data.</text>
</comment>
<proteinExistence type="predicted"/>
<accession>A0A8K0S5K1</accession>
<feature type="domain" description="2EXR" evidence="2">
    <location>
        <begin position="53"/>
        <end position="139"/>
    </location>
</feature>
<feature type="region of interest" description="Disordered" evidence="1">
    <location>
        <begin position="251"/>
        <end position="270"/>
    </location>
</feature>
<evidence type="ECO:0000256" key="1">
    <source>
        <dbReference type="SAM" id="MobiDB-lite"/>
    </source>
</evidence>
<feature type="compositionally biased region" description="Basic and acidic residues" evidence="1">
    <location>
        <begin position="251"/>
        <end position="269"/>
    </location>
</feature>
<organism evidence="3 4">
    <name type="scientific">Fusarium tricinctum</name>
    <dbReference type="NCBI Taxonomy" id="61284"/>
    <lineage>
        <taxon>Eukaryota</taxon>
        <taxon>Fungi</taxon>
        <taxon>Dikarya</taxon>
        <taxon>Ascomycota</taxon>
        <taxon>Pezizomycotina</taxon>
        <taxon>Sordariomycetes</taxon>
        <taxon>Hypocreomycetidae</taxon>
        <taxon>Hypocreales</taxon>
        <taxon>Nectriaceae</taxon>
        <taxon>Fusarium</taxon>
        <taxon>Fusarium tricinctum species complex</taxon>
    </lineage>
</organism>
<dbReference type="Proteomes" id="UP000813427">
    <property type="component" value="Unassembled WGS sequence"/>
</dbReference>